<dbReference type="Proteomes" id="UP000663722">
    <property type="component" value="Chromosome"/>
</dbReference>
<evidence type="ECO:0000313" key="1">
    <source>
        <dbReference type="EMBL" id="QTA87139.1"/>
    </source>
</evidence>
<keyword evidence="2" id="KW-1185">Reference proteome</keyword>
<gene>
    <name evidence="1" type="ORF">dnm_031670</name>
</gene>
<name>A0A975BK28_9BACT</name>
<protein>
    <submittedName>
        <fullName evidence="1">Uncharacterized protein</fullName>
    </submittedName>
</protein>
<proteinExistence type="predicted"/>
<dbReference type="KEGG" id="dmm:dnm_031670"/>
<organism evidence="1 2">
    <name type="scientific">Desulfonema magnum</name>
    <dbReference type="NCBI Taxonomy" id="45655"/>
    <lineage>
        <taxon>Bacteria</taxon>
        <taxon>Pseudomonadati</taxon>
        <taxon>Thermodesulfobacteriota</taxon>
        <taxon>Desulfobacteria</taxon>
        <taxon>Desulfobacterales</taxon>
        <taxon>Desulfococcaceae</taxon>
        <taxon>Desulfonema</taxon>
    </lineage>
</organism>
<accession>A0A975BK28</accession>
<dbReference type="EMBL" id="CP061800">
    <property type="protein sequence ID" value="QTA87139.1"/>
    <property type="molecule type" value="Genomic_DNA"/>
</dbReference>
<reference evidence="1" key="1">
    <citation type="journal article" date="2021" name="Microb. Physiol.">
        <title>Proteogenomic Insights into the Physiology of Marine, Sulfate-Reducing, Filamentous Desulfonema limicola and Desulfonema magnum.</title>
        <authorList>
            <person name="Schnaars V."/>
            <person name="Wohlbrand L."/>
            <person name="Scheve S."/>
            <person name="Hinrichs C."/>
            <person name="Reinhardt R."/>
            <person name="Rabus R."/>
        </authorList>
    </citation>
    <scope>NUCLEOTIDE SEQUENCE</scope>
    <source>
        <strain evidence="1">4be13</strain>
    </source>
</reference>
<sequence>MPLYRIYLISLMKSSDICRLGRIFRFHSCIEIQPGCFAS</sequence>
<dbReference type="AlphaFoldDB" id="A0A975BK28"/>
<evidence type="ECO:0000313" key="2">
    <source>
        <dbReference type="Proteomes" id="UP000663722"/>
    </source>
</evidence>